<dbReference type="EMBL" id="CP109495">
    <property type="protein sequence ID" value="WUX52839.1"/>
    <property type="molecule type" value="Genomic_DNA"/>
</dbReference>
<feature type="transmembrane region" description="Helical" evidence="1">
    <location>
        <begin position="67"/>
        <end position="87"/>
    </location>
</feature>
<keyword evidence="3" id="KW-1185">Reference proteome</keyword>
<dbReference type="Proteomes" id="UP001432209">
    <property type="component" value="Chromosome"/>
</dbReference>
<keyword evidence="1" id="KW-1133">Transmembrane helix</keyword>
<accession>A0ABZ2A484</accession>
<keyword evidence="1" id="KW-0812">Transmembrane</keyword>
<protein>
    <recommendedName>
        <fullName evidence="4">DUF4367 domain-containing protein</fullName>
    </recommendedName>
</protein>
<proteinExistence type="predicted"/>
<evidence type="ECO:0000313" key="3">
    <source>
        <dbReference type="Proteomes" id="UP001432209"/>
    </source>
</evidence>
<name>A0ABZ2A484_STRNV</name>
<dbReference type="RefSeq" id="WP_329076491.1">
    <property type="nucleotide sequence ID" value="NZ_CP109495.1"/>
</dbReference>
<reference evidence="2" key="1">
    <citation type="submission" date="2022-10" db="EMBL/GenBank/DDBJ databases">
        <title>The complete genomes of actinobacterial strains from the NBC collection.</title>
        <authorList>
            <person name="Joergensen T.S."/>
            <person name="Alvarez Arevalo M."/>
            <person name="Sterndorff E.B."/>
            <person name="Faurdal D."/>
            <person name="Vuksanovic O."/>
            <person name="Mourched A.-S."/>
            <person name="Charusanti P."/>
            <person name="Shaw S."/>
            <person name="Blin K."/>
            <person name="Weber T."/>
        </authorList>
    </citation>
    <scope>NUCLEOTIDE SEQUENCE</scope>
    <source>
        <strain evidence="2">NBC_01432</strain>
    </source>
</reference>
<evidence type="ECO:0000256" key="1">
    <source>
        <dbReference type="SAM" id="Phobius"/>
    </source>
</evidence>
<sequence length="276" mass="29815">MSDEERAEELRALGRGMRVPDVDGETMAERVLAQLLADAAPVPAPAPDPVLVPTRAVRLRRLLRRRWRAVAAGFSGLLVVLVLTPPVRAAVADWFDFGGVQVRYDPKATPSPAARVPGCADPLSIEEAARQAGFRPRVPAELGAPDRVSLAWASAGRPVVSLCWTDSGGSPVRLDEFPAGLDPAFSKRIQHMPEWVPLRAGEFNESTGLWFAEPHLLRFRMLDGQGAGWTESARTAGPTFLWEDSGEGGGTDDRLTLRLEGVASVERAKAVAQSVR</sequence>
<keyword evidence="1" id="KW-0472">Membrane</keyword>
<organism evidence="2 3">
    <name type="scientific">Streptomyces niveus</name>
    <name type="common">Streptomyces spheroides</name>
    <dbReference type="NCBI Taxonomy" id="193462"/>
    <lineage>
        <taxon>Bacteria</taxon>
        <taxon>Bacillati</taxon>
        <taxon>Actinomycetota</taxon>
        <taxon>Actinomycetes</taxon>
        <taxon>Kitasatosporales</taxon>
        <taxon>Streptomycetaceae</taxon>
        <taxon>Streptomyces</taxon>
    </lineage>
</organism>
<evidence type="ECO:0000313" key="2">
    <source>
        <dbReference type="EMBL" id="WUX52839.1"/>
    </source>
</evidence>
<gene>
    <name evidence="2" type="ORF">OG442_15540</name>
</gene>
<evidence type="ECO:0008006" key="4">
    <source>
        <dbReference type="Google" id="ProtNLM"/>
    </source>
</evidence>